<evidence type="ECO:0000256" key="2">
    <source>
        <dbReference type="ARBA" id="ARBA00001964"/>
    </source>
</evidence>
<comment type="similarity">
    <text evidence="3">Belongs to the transketolase family.</text>
</comment>
<dbReference type="AlphaFoldDB" id="A0A168RM76"/>
<evidence type="ECO:0000313" key="11">
    <source>
        <dbReference type="Proteomes" id="UP000076983"/>
    </source>
</evidence>
<dbReference type="SUPFAM" id="SSF52518">
    <property type="entry name" value="Thiamin diphosphate-binding fold (THDP-binding)"/>
    <property type="match status" value="2"/>
</dbReference>
<dbReference type="InterPro" id="IPR055152">
    <property type="entry name" value="Transketolase-like_C_2"/>
</dbReference>
<protein>
    <submittedName>
        <fullName evidence="10">Transketolase</fullName>
    </submittedName>
</protein>
<evidence type="ECO:0000259" key="9">
    <source>
        <dbReference type="SMART" id="SM00861"/>
    </source>
</evidence>
<evidence type="ECO:0000256" key="4">
    <source>
        <dbReference type="ARBA" id="ARBA00022679"/>
    </source>
</evidence>
<dbReference type="Proteomes" id="UP000076983">
    <property type="component" value="Unassembled WGS sequence"/>
</dbReference>
<dbReference type="InterPro" id="IPR049557">
    <property type="entry name" value="Transketolase_CS"/>
</dbReference>
<dbReference type="SUPFAM" id="SSF52922">
    <property type="entry name" value="TK C-terminal domain-like"/>
    <property type="match status" value="1"/>
</dbReference>
<name>A0A168RM76_9BACT</name>
<keyword evidence="5" id="KW-0479">Metal-binding</keyword>
<dbReference type="GO" id="GO:0004802">
    <property type="term" value="F:transketolase activity"/>
    <property type="evidence" value="ECO:0007669"/>
    <property type="project" value="UniProtKB-EC"/>
</dbReference>
<dbReference type="PROSITE" id="PS00801">
    <property type="entry name" value="TRANSKETOLASE_1"/>
    <property type="match status" value="1"/>
</dbReference>
<dbReference type="PANTHER" id="PTHR43522">
    <property type="entry name" value="TRANSKETOLASE"/>
    <property type="match status" value="1"/>
</dbReference>
<reference evidence="10 11" key="1">
    <citation type="submission" date="2016-03" db="EMBL/GenBank/DDBJ databases">
        <title>Genome sequence of Mycoplasma gallinarum strain Mgn_IPT.</title>
        <authorList>
            <person name="Yacoub E."/>
            <person name="Sirand-Pugnet P."/>
            <person name="Barre A."/>
            <person name="Maurier F."/>
            <person name="Blanchard A."/>
            <person name="Ben Abdelmoumen B.M."/>
        </authorList>
    </citation>
    <scope>NUCLEOTIDE SEQUENCE [LARGE SCALE GENOMIC DNA]</scope>
    <source>
        <strain evidence="10 11">Mgn_IPT</strain>
    </source>
</reference>
<dbReference type="OrthoDB" id="8732661at2"/>
<organism evidence="10 11">
    <name type="scientific">Mycoplasmopsis gallinarum</name>
    <dbReference type="NCBI Taxonomy" id="29557"/>
    <lineage>
        <taxon>Bacteria</taxon>
        <taxon>Bacillati</taxon>
        <taxon>Mycoplasmatota</taxon>
        <taxon>Mycoplasmoidales</taxon>
        <taxon>Metamycoplasmataceae</taxon>
        <taxon>Mycoplasmopsis</taxon>
    </lineage>
</organism>
<evidence type="ECO:0000256" key="5">
    <source>
        <dbReference type="ARBA" id="ARBA00022723"/>
    </source>
</evidence>
<dbReference type="PROSITE" id="PS00802">
    <property type="entry name" value="TRANSKETOLASE_2"/>
    <property type="match status" value="1"/>
</dbReference>
<keyword evidence="6" id="KW-0460">Magnesium</keyword>
<dbReference type="CDD" id="cd07033">
    <property type="entry name" value="TPP_PYR_DXS_TK_like"/>
    <property type="match status" value="1"/>
</dbReference>
<dbReference type="InterPro" id="IPR005475">
    <property type="entry name" value="Transketolase-like_Pyr-bd"/>
</dbReference>
<dbReference type="Pfam" id="PF22613">
    <property type="entry name" value="Transketolase_C_1"/>
    <property type="match status" value="1"/>
</dbReference>
<dbReference type="PATRIC" id="fig|29557.3.peg.142"/>
<dbReference type="InterPro" id="IPR029061">
    <property type="entry name" value="THDP-binding"/>
</dbReference>
<keyword evidence="4" id="KW-0808">Transferase</keyword>
<dbReference type="STRING" id="29557.MGALLINA_01620"/>
<evidence type="ECO:0000256" key="1">
    <source>
        <dbReference type="ARBA" id="ARBA00001946"/>
    </source>
</evidence>
<dbReference type="EMBL" id="LVLH01000020">
    <property type="protein sequence ID" value="OAB49114.1"/>
    <property type="molecule type" value="Genomic_DNA"/>
</dbReference>
<dbReference type="GO" id="GO:0005829">
    <property type="term" value="C:cytosol"/>
    <property type="evidence" value="ECO:0007669"/>
    <property type="project" value="TreeGrafter"/>
</dbReference>
<proteinExistence type="inferred from homology"/>
<comment type="cofactor">
    <cofactor evidence="2">
        <name>thiamine diphosphate</name>
        <dbReference type="ChEBI" id="CHEBI:58937"/>
    </cofactor>
</comment>
<dbReference type="Pfam" id="PF02779">
    <property type="entry name" value="Transket_pyr"/>
    <property type="match status" value="1"/>
</dbReference>
<dbReference type="SMART" id="SM00861">
    <property type="entry name" value="Transket_pyr"/>
    <property type="match status" value="1"/>
</dbReference>
<comment type="cofactor">
    <cofactor evidence="1">
        <name>Mg(2+)</name>
        <dbReference type="ChEBI" id="CHEBI:18420"/>
    </cofactor>
</comment>
<feature type="domain" description="Transketolase-like pyrimidine-binding" evidence="9">
    <location>
        <begin position="345"/>
        <end position="512"/>
    </location>
</feature>
<dbReference type="InterPro" id="IPR005474">
    <property type="entry name" value="Transketolase_N"/>
</dbReference>
<dbReference type="PANTHER" id="PTHR43522:SF2">
    <property type="entry name" value="TRANSKETOLASE 1-RELATED"/>
    <property type="match status" value="1"/>
</dbReference>
<evidence type="ECO:0000256" key="7">
    <source>
        <dbReference type="ARBA" id="ARBA00023052"/>
    </source>
</evidence>
<evidence type="ECO:0000256" key="3">
    <source>
        <dbReference type="ARBA" id="ARBA00007131"/>
    </source>
</evidence>
<dbReference type="Pfam" id="PF00456">
    <property type="entry name" value="Transketolase_N"/>
    <property type="match status" value="1"/>
</dbReference>
<comment type="caution">
    <text evidence="10">The sequence shown here is derived from an EMBL/GenBank/DDBJ whole genome shotgun (WGS) entry which is preliminary data.</text>
</comment>
<dbReference type="Gene3D" id="3.40.50.920">
    <property type="match status" value="1"/>
</dbReference>
<gene>
    <name evidence="10" type="primary">tkt</name>
    <name evidence="10" type="ORF">MGALLINA_01620</name>
</gene>
<dbReference type="InterPro" id="IPR033247">
    <property type="entry name" value="Transketolase_fam"/>
</dbReference>
<keyword evidence="7" id="KW-0786">Thiamine pyrophosphate</keyword>
<dbReference type="CDD" id="cd02012">
    <property type="entry name" value="TPP_TK"/>
    <property type="match status" value="1"/>
</dbReference>
<dbReference type="InterPro" id="IPR009014">
    <property type="entry name" value="Transketo_C/PFOR_II"/>
</dbReference>
<sequence>MNKEELLVASMRGIALDSINKAKGGHIGMAIGAANITYSLIAKTLNFSVDNPKWINRDKFVLSAGHGSMSYYSIMHFLGLLSLEDMKNHKLLNSKTPSHPETHNFSYVDATTGPLGQGIAMGVGMALSEKYLAQKYNRPNHDLFDHYVYALHGDGCLQEGVALEALQFAGTNKLDRLILIHDYNNIQMDSKSDEVNGIKLLNYFKAMNFATFDVEKDEPNAILEAIKAAKESKKPSYIRVHTKIAKATEFENQSKGHHGTLDEEKTKLFKTKLGLNNFEPFIYDKEAYAYAEKLLKNKQSKYTDWLKLFKKYQNQYPNEAKEINNLIHGEIEINFENLVFDKTNRPTRDYITTVMQHLTNNPYIVGGSADLSKPTQVAFSKDIWEGGQNIKYGIREFAMVAINNGINLASNLRTIDSTFLSFADYAKAAIRLGAIMNLNGVHIFSHDSYQVGGDGPTHQPYDQLPMLRAMDNVNVIRPCDESELLMAFKEAFNPLNKDSQTCIIVTRQPLKSFNLVANNKTAYVIHRTNAKKLDLSLVASGSEVELIYNTALELEKEYNLNVQVISVPNLKRLVNDQERIKKLELNKAPILAVEASSDSMWYQLAKYAPMDAQLASSFGYSAPGQEVYELKGFSIKNIIKKVKKLLNID</sequence>
<dbReference type="InterPro" id="IPR020826">
    <property type="entry name" value="Transketolase_BS"/>
</dbReference>
<accession>A0A168RM76</accession>
<dbReference type="GO" id="GO:0006098">
    <property type="term" value="P:pentose-phosphate shunt"/>
    <property type="evidence" value="ECO:0007669"/>
    <property type="project" value="TreeGrafter"/>
</dbReference>
<dbReference type="GO" id="GO:0046872">
    <property type="term" value="F:metal ion binding"/>
    <property type="evidence" value="ECO:0007669"/>
    <property type="project" value="UniProtKB-KW"/>
</dbReference>
<dbReference type="Gene3D" id="3.40.50.970">
    <property type="match status" value="2"/>
</dbReference>
<comment type="catalytic activity">
    <reaction evidence="8">
        <text>D-sedoheptulose 7-phosphate + D-glyceraldehyde 3-phosphate = aldehydo-D-ribose 5-phosphate + D-xylulose 5-phosphate</text>
        <dbReference type="Rhea" id="RHEA:10508"/>
        <dbReference type="ChEBI" id="CHEBI:57483"/>
        <dbReference type="ChEBI" id="CHEBI:57737"/>
        <dbReference type="ChEBI" id="CHEBI:58273"/>
        <dbReference type="ChEBI" id="CHEBI:59776"/>
        <dbReference type="EC" id="2.2.1.1"/>
    </reaction>
</comment>
<evidence type="ECO:0000256" key="8">
    <source>
        <dbReference type="ARBA" id="ARBA00049473"/>
    </source>
</evidence>
<evidence type="ECO:0000256" key="6">
    <source>
        <dbReference type="ARBA" id="ARBA00022842"/>
    </source>
</evidence>
<keyword evidence="11" id="KW-1185">Reference proteome</keyword>
<evidence type="ECO:0000313" key="10">
    <source>
        <dbReference type="EMBL" id="OAB49114.1"/>
    </source>
</evidence>